<dbReference type="AlphaFoldDB" id="A0A8H4JH97"/>
<feature type="region of interest" description="Disordered" evidence="1">
    <location>
        <begin position="1"/>
        <end position="24"/>
    </location>
</feature>
<gene>
    <name evidence="2" type="ORF">F53441_14334</name>
</gene>
<dbReference type="EMBL" id="JAADJG010001193">
    <property type="protein sequence ID" value="KAF4421809.1"/>
    <property type="molecule type" value="Genomic_DNA"/>
</dbReference>
<reference evidence="2" key="1">
    <citation type="submission" date="2020-01" db="EMBL/GenBank/DDBJ databases">
        <title>Identification and distribution of gene clusters putatively required for synthesis of sphingolipid metabolism inhibitors in phylogenetically diverse species of the filamentous fungus Fusarium.</title>
        <authorList>
            <person name="Kim H.-S."/>
            <person name="Busman M."/>
            <person name="Brown D.W."/>
            <person name="Divon H."/>
            <person name="Uhlig S."/>
            <person name="Proctor R.H."/>
        </authorList>
    </citation>
    <scope>NUCLEOTIDE SEQUENCE</scope>
    <source>
        <strain evidence="2">NRRL 53441</strain>
    </source>
</reference>
<accession>A0A8H4JH97</accession>
<name>A0A8H4JH97_9HYPO</name>
<protein>
    <submittedName>
        <fullName evidence="2">Uncharacterized protein</fullName>
    </submittedName>
</protein>
<keyword evidence="3" id="KW-1185">Reference proteome</keyword>
<sequence length="39" mass="4145">MENLSIADAPPQGRGAPQPLPQLPPQMFTTAAQLLDLTD</sequence>
<comment type="caution">
    <text evidence="2">The sequence shown here is derived from an EMBL/GenBank/DDBJ whole genome shotgun (WGS) entry which is preliminary data.</text>
</comment>
<proteinExistence type="predicted"/>
<organism evidence="2 3">
    <name type="scientific">Fusarium austroafricanum</name>
    <dbReference type="NCBI Taxonomy" id="2364996"/>
    <lineage>
        <taxon>Eukaryota</taxon>
        <taxon>Fungi</taxon>
        <taxon>Dikarya</taxon>
        <taxon>Ascomycota</taxon>
        <taxon>Pezizomycotina</taxon>
        <taxon>Sordariomycetes</taxon>
        <taxon>Hypocreomycetidae</taxon>
        <taxon>Hypocreales</taxon>
        <taxon>Nectriaceae</taxon>
        <taxon>Fusarium</taxon>
        <taxon>Fusarium concolor species complex</taxon>
    </lineage>
</organism>
<feature type="non-terminal residue" evidence="2">
    <location>
        <position position="39"/>
    </location>
</feature>
<dbReference type="Proteomes" id="UP000605986">
    <property type="component" value="Unassembled WGS sequence"/>
</dbReference>
<evidence type="ECO:0000313" key="2">
    <source>
        <dbReference type="EMBL" id="KAF4421809.1"/>
    </source>
</evidence>
<evidence type="ECO:0000256" key="1">
    <source>
        <dbReference type="SAM" id="MobiDB-lite"/>
    </source>
</evidence>
<evidence type="ECO:0000313" key="3">
    <source>
        <dbReference type="Proteomes" id="UP000605986"/>
    </source>
</evidence>